<evidence type="ECO:0000313" key="3">
    <source>
        <dbReference type="Proteomes" id="UP000653308"/>
    </source>
</evidence>
<feature type="compositionally biased region" description="Low complexity" evidence="1">
    <location>
        <begin position="39"/>
        <end position="59"/>
    </location>
</feature>
<reference evidence="3" key="1">
    <citation type="journal article" date="2019" name="Int. J. Syst. Evol. Microbiol.">
        <title>The Global Catalogue of Microorganisms (GCM) 10K type strain sequencing project: providing services to taxonomists for standard genome sequencing and annotation.</title>
        <authorList>
            <consortium name="The Broad Institute Genomics Platform"/>
            <consortium name="The Broad Institute Genome Sequencing Center for Infectious Disease"/>
            <person name="Wu L."/>
            <person name="Ma J."/>
        </authorList>
    </citation>
    <scope>NUCLEOTIDE SEQUENCE [LARGE SCALE GENOMIC DNA]</scope>
    <source>
        <strain evidence="3">JCM 4957</strain>
    </source>
</reference>
<evidence type="ECO:0000313" key="2">
    <source>
        <dbReference type="EMBL" id="GGY19900.1"/>
    </source>
</evidence>
<dbReference type="EMBL" id="BMWE01000007">
    <property type="protein sequence ID" value="GGY19900.1"/>
    <property type="molecule type" value="Genomic_DNA"/>
</dbReference>
<gene>
    <name evidence="2" type="ORF">GCM10010384_27940</name>
</gene>
<proteinExistence type="predicted"/>
<feature type="region of interest" description="Disordered" evidence="1">
    <location>
        <begin position="1"/>
        <end position="59"/>
    </location>
</feature>
<protein>
    <submittedName>
        <fullName evidence="2">Uncharacterized protein</fullName>
    </submittedName>
</protein>
<dbReference type="Proteomes" id="UP000653308">
    <property type="component" value="Unassembled WGS sequence"/>
</dbReference>
<comment type="caution">
    <text evidence="2">The sequence shown here is derived from an EMBL/GenBank/DDBJ whole genome shotgun (WGS) entry which is preliminary data.</text>
</comment>
<keyword evidence="3" id="KW-1185">Reference proteome</keyword>
<sequence>MDVLAVLGGEHPAAGRDEEVGGQAEPPFVPTGPGKYSRPRATSRTPLTTARTTVPRLAD</sequence>
<accession>A0ABQ2ZM03</accession>
<name>A0ABQ2ZM03_9ACTN</name>
<organism evidence="2 3">
    <name type="scientific">Streptomyces djakartensis</name>
    <dbReference type="NCBI Taxonomy" id="68193"/>
    <lineage>
        <taxon>Bacteria</taxon>
        <taxon>Bacillati</taxon>
        <taxon>Actinomycetota</taxon>
        <taxon>Actinomycetes</taxon>
        <taxon>Kitasatosporales</taxon>
        <taxon>Streptomycetaceae</taxon>
        <taxon>Streptomyces</taxon>
    </lineage>
</organism>
<evidence type="ECO:0000256" key="1">
    <source>
        <dbReference type="SAM" id="MobiDB-lite"/>
    </source>
</evidence>